<name>D3BBJ7_HETP5</name>
<evidence type="ECO:0000313" key="3">
    <source>
        <dbReference type="EMBL" id="EFA81030.1"/>
    </source>
</evidence>
<comment type="caution">
    <text evidence="3">The sequence shown here is derived from an EMBL/GenBank/DDBJ whole genome shotgun (WGS) entry which is preliminary data.</text>
</comment>
<dbReference type="PANTHER" id="PTHR13328">
    <property type="entry name" value="NEGATIVE ELONGATION FACTOR A NELF-A"/>
    <property type="match status" value="1"/>
</dbReference>
<feature type="compositionally biased region" description="Low complexity" evidence="2">
    <location>
        <begin position="597"/>
        <end position="657"/>
    </location>
</feature>
<gene>
    <name evidence="3" type="ORF">PPL_05865</name>
</gene>
<proteinExistence type="predicted"/>
<dbReference type="InterPro" id="IPR052828">
    <property type="entry name" value="NELF-A_domain"/>
</dbReference>
<feature type="coiled-coil region" evidence="1">
    <location>
        <begin position="416"/>
        <end position="457"/>
    </location>
</feature>
<feature type="compositionally biased region" description="Basic and acidic residues" evidence="2">
    <location>
        <begin position="21"/>
        <end position="34"/>
    </location>
</feature>
<feature type="compositionally biased region" description="Polar residues" evidence="2">
    <location>
        <begin position="583"/>
        <end position="596"/>
    </location>
</feature>
<reference evidence="3 4" key="1">
    <citation type="journal article" date="2011" name="Genome Res.">
        <title>Phylogeny-wide analysis of social amoeba genomes highlights ancient origins for complex intercellular communication.</title>
        <authorList>
            <person name="Heidel A.J."/>
            <person name="Lawal H.M."/>
            <person name="Felder M."/>
            <person name="Schilde C."/>
            <person name="Helps N.R."/>
            <person name="Tunggal B."/>
            <person name="Rivero F."/>
            <person name="John U."/>
            <person name="Schleicher M."/>
            <person name="Eichinger L."/>
            <person name="Platzer M."/>
            <person name="Noegel A.A."/>
            <person name="Schaap P."/>
            <person name="Gloeckner G."/>
        </authorList>
    </citation>
    <scope>NUCLEOTIDE SEQUENCE [LARGE SCALE GENOMIC DNA]</scope>
    <source>
        <strain evidence="4">ATCC 26659 / Pp 5 / PN500</strain>
    </source>
</reference>
<protein>
    <submittedName>
        <fullName evidence="3">Uncharacterized protein</fullName>
    </submittedName>
</protein>
<feature type="compositionally biased region" description="Polar residues" evidence="2">
    <location>
        <begin position="67"/>
        <end position="78"/>
    </location>
</feature>
<accession>D3BBJ7</accession>
<evidence type="ECO:0000256" key="1">
    <source>
        <dbReference type="SAM" id="Coils"/>
    </source>
</evidence>
<dbReference type="OMA" id="RDECNEN"/>
<keyword evidence="4" id="KW-1185">Reference proteome</keyword>
<dbReference type="RefSeq" id="XP_020433148.1">
    <property type="nucleotide sequence ID" value="XM_020576736.1"/>
</dbReference>
<keyword evidence="1" id="KW-0175">Coiled coil</keyword>
<feature type="region of interest" description="Disordered" evidence="2">
    <location>
        <begin position="1"/>
        <end position="114"/>
    </location>
</feature>
<feature type="compositionally biased region" description="Polar residues" evidence="2">
    <location>
        <begin position="43"/>
        <end position="57"/>
    </location>
</feature>
<evidence type="ECO:0000256" key="2">
    <source>
        <dbReference type="SAM" id="MobiDB-lite"/>
    </source>
</evidence>
<feature type="compositionally biased region" description="Basic and acidic residues" evidence="2">
    <location>
        <begin position="658"/>
        <end position="674"/>
    </location>
</feature>
<dbReference type="GeneID" id="31361349"/>
<dbReference type="PANTHER" id="PTHR13328:SF4">
    <property type="entry name" value="NEGATIVE ELONGATION FACTOR A"/>
    <property type="match status" value="1"/>
</dbReference>
<feature type="region of interest" description="Disordered" evidence="2">
    <location>
        <begin position="583"/>
        <end position="682"/>
    </location>
</feature>
<evidence type="ECO:0000313" key="4">
    <source>
        <dbReference type="Proteomes" id="UP000001396"/>
    </source>
</evidence>
<dbReference type="EMBL" id="ADBJ01000026">
    <property type="protein sequence ID" value="EFA81030.1"/>
    <property type="molecule type" value="Genomic_DNA"/>
</dbReference>
<feature type="compositionally biased region" description="Polar residues" evidence="2">
    <location>
        <begin position="1"/>
        <end position="20"/>
    </location>
</feature>
<organism evidence="3 4">
    <name type="scientific">Heterostelium pallidum (strain ATCC 26659 / Pp 5 / PN500)</name>
    <name type="common">Cellular slime mold</name>
    <name type="synonym">Polysphondylium pallidum</name>
    <dbReference type="NCBI Taxonomy" id="670386"/>
    <lineage>
        <taxon>Eukaryota</taxon>
        <taxon>Amoebozoa</taxon>
        <taxon>Evosea</taxon>
        <taxon>Eumycetozoa</taxon>
        <taxon>Dictyostelia</taxon>
        <taxon>Acytosteliales</taxon>
        <taxon>Acytosteliaceae</taxon>
        <taxon>Heterostelium</taxon>
    </lineage>
</organism>
<sequence>MSDTQQQISQENTQGGVSQKSHQDDQKKTVDTGDQRQQQQQQKSSAPVESQGQVGSSSRDDQKVPESSKTSSDVSPTGEQRSSSSPSEEQQQQQQQQYPHRQERQESQEGSDIAVERLEESGSGYEDYPSNSGISDISTIKKKNKTHDNIGGASGVFSNFFKRKNPDEKVFIAQKEKLDKMAKDIKSSIDSFTSQFKHQQSQSDIVGNEYQLPSYFDSMVEQLSDVLDTYSDKEKILKRHIRDIENRSTERSKHWRFWANLISRDPSLVDMVNTNNFLEISSQSIFDSPLDLQELRAFEELLTNTLNPGFNNENVANVLSIQKRILPREHESTLRNALYQSKSSNKIDFVNFEQNFSEKNILYMEMKNIVQFWQTEKEEQSKKLTSILSDISKMHNEKQSTCQSLAESINNDTDLIRKHNIQIRELAGQIEKLKKEIWNLEEQISTNTKKLEEHNRDDRPELQLRKDSDIIRSRHDTALGVYDLVEKFHRGYVVAFFNYKKQVLESMENRIQYLEKIRDECNENNQRIGDAKGMDLVVEADRLLGVANRISEDENVDETRLDNDKKRISSFIESMERDHKISYSQIKRSLTSDVEPSQSSTSTTSTSQKDVGQQQQSHQQQQSPVVEEQQQLNVPQQQQPSQQQQQQGGVESSAIAASDKDKSFDEVRKEEKKMVQPVGPAQ</sequence>
<dbReference type="Proteomes" id="UP000001396">
    <property type="component" value="Unassembled WGS sequence"/>
</dbReference>
<feature type="compositionally biased region" description="Low complexity" evidence="2">
    <location>
        <begin position="79"/>
        <end position="99"/>
    </location>
</feature>
<dbReference type="InParanoid" id="D3BBJ7"/>
<dbReference type="AlphaFoldDB" id="D3BBJ7"/>